<comment type="caution">
    <text evidence="3">The sequence shown here is derived from an EMBL/GenBank/DDBJ whole genome shotgun (WGS) entry which is preliminary data.</text>
</comment>
<evidence type="ECO:0000256" key="1">
    <source>
        <dbReference type="SAM" id="MobiDB-lite"/>
    </source>
</evidence>
<dbReference type="OrthoDB" id="503367at2"/>
<organism evidence="3 4">
    <name type="scientific">[Phormidium ambiguum] IAM M-71</name>
    <dbReference type="NCBI Taxonomy" id="454136"/>
    <lineage>
        <taxon>Bacteria</taxon>
        <taxon>Bacillati</taxon>
        <taxon>Cyanobacteriota</taxon>
        <taxon>Cyanophyceae</taxon>
        <taxon>Oscillatoriophycideae</taxon>
        <taxon>Aerosakkonematales</taxon>
        <taxon>Aerosakkonemataceae</taxon>
        <taxon>Floridanema</taxon>
    </lineage>
</organism>
<keyword evidence="2" id="KW-1133">Transmembrane helix</keyword>
<dbReference type="EMBL" id="MRCE01000001">
    <property type="protein sequence ID" value="OKH40778.1"/>
    <property type="molecule type" value="Genomic_DNA"/>
</dbReference>
<feature type="region of interest" description="Disordered" evidence="1">
    <location>
        <begin position="683"/>
        <end position="719"/>
    </location>
</feature>
<protein>
    <recommendedName>
        <fullName evidence="5">Chromosome segregation ATPase</fullName>
    </recommendedName>
</protein>
<evidence type="ECO:0000256" key="2">
    <source>
        <dbReference type="SAM" id="Phobius"/>
    </source>
</evidence>
<feature type="transmembrane region" description="Helical" evidence="2">
    <location>
        <begin position="107"/>
        <end position="130"/>
    </location>
</feature>
<gene>
    <name evidence="3" type="ORF">NIES2119_00215</name>
</gene>
<reference evidence="3 4" key="1">
    <citation type="submission" date="2016-11" db="EMBL/GenBank/DDBJ databases">
        <title>Draft Genome Sequences of Nine Cyanobacterial Strains from Diverse Habitats.</title>
        <authorList>
            <person name="Zhu T."/>
            <person name="Hou S."/>
            <person name="Lu X."/>
            <person name="Hess W.R."/>
        </authorList>
    </citation>
    <scope>NUCLEOTIDE SEQUENCE [LARGE SCALE GENOMIC DNA]</scope>
    <source>
        <strain evidence="3 4">IAM M-71</strain>
    </source>
</reference>
<feature type="compositionally biased region" description="Polar residues" evidence="1">
    <location>
        <begin position="1"/>
        <end position="23"/>
    </location>
</feature>
<keyword evidence="2" id="KW-0472">Membrane</keyword>
<keyword evidence="2" id="KW-0812">Transmembrane</keyword>
<feature type="region of interest" description="Disordered" evidence="1">
    <location>
        <begin position="1"/>
        <end position="73"/>
    </location>
</feature>
<proteinExistence type="predicted"/>
<evidence type="ECO:0000313" key="4">
    <source>
        <dbReference type="Proteomes" id="UP000185860"/>
    </source>
</evidence>
<dbReference type="AlphaFoldDB" id="A0A1U7ITK6"/>
<name>A0A1U7ITK6_9CYAN</name>
<accession>A0A1U7ITK6</accession>
<dbReference type="STRING" id="454136.NIES2119_00215"/>
<evidence type="ECO:0000313" key="3">
    <source>
        <dbReference type="EMBL" id="OKH40778.1"/>
    </source>
</evidence>
<dbReference type="Proteomes" id="UP000185860">
    <property type="component" value="Unassembled WGS sequence"/>
</dbReference>
<dbReference type="RefSeq" id="WP_073591452.1">
    <property type="nucleotide sequence ID" value="NZ_MRCE01000001.1"/>
</dbReference>
<evidence type="ECO:0008006" key="5">
    <source>
        <dbReference type="Google" id="ProtNLM"/>
    </source>
</evidence>
<sequence>MRERGSPNQWSPMKASEQGNKNRSIPPLIPNNAVTPQGTLHERPRAASVSSETNEYETPIKVEEQIGSNSESEIAKNGKLKRISKKLKQVQIKMPPAVQQLTGQWQFWVALATVSAGGIGTLAVTLLLTLPAQPNCSSMNLTTSASERISCAEIAANKQTVKGLLEAISLVKTLPADHPLRDEANLLIKEWSQEILNLADKSFETGKLDEAIATAKKIPSDVPAYPLVEKRIARWRSIWSQAEGYYRAAEAQVRKENWTQAFREAVRLLYIGNQYWETTKYEEITQVITSAREDGETLTKARNLARAGGVKNLLEAIKLAQGIGSKSYIYEASKTAIVEFGRKMLDLAQVQLDNQDVSGALSIVRQIPAIINLQGDVEDFTNLAQALALAQEGTVASLDAAINQVQRISPNRPLYNKAQDLLLRWQQEQQDVARLDKARQLAGMGSINDLRAAIREAQSIPENNPRSQEAKQQIATWVAQIQTIEDRPLLSRAEQVASIGDPTSLAAAVNEAAKIGRGRALYSEAQRKIFQWSGQIQRIQDQPYLDQARQLANSGNFSAAINTAQQIKPGRALSAQAVSAIQDWQGQARAQQNWQQAQQLANVGTPESLISAIQMLRSIPRSSALRSEAETAISQWSYQILSQAQDRANYDLPGAISIARSIPPGTNAFAEAKAQIEVWQNIMNPPAQPSPEYFTPPAEQTPVTPESSETEIETPITNP</sequence>